<keyword evidence="1" id="KW-0472">Membrane</keyword>
<gene>
    <name evidence="2" type="ORF">LCGC14_0737700</name>
</gene>
<keyword evidence="1" id="KW-1133">Transmembrane helix</keyword>
<name>A0A0F9QBS5_9ZZZZ</name>
<dbReference type="EMBL" id="LAZR01001731">
    <property type="protein sequence ID" value="KKN39999.1"/>
    <property type="molecule type" value="Genomic_DNA"/>
</dbReference>
<sequence>MLKIYLPIQVNPFDNSAFTRTLLVGLICGIVGTIGLIVAKK</sequence>
<feature type="transmembrane region" description="Helical" evidence="1">
    <location>
        <begin position="20"/>
        <end position="39"/>
    </location>
</feature>
<evidence type="ECO:0000313" key="2">
    <source>
        <dbReference type="EMBL" id="KKN39999.1"/>
    </source>
</evidence>
<reference evidence="2" key="1">
    <citation type="journal article" date="2015" name="Nature">
        <title>Complex archaea that bridge the gap between prokaryotes and eukaryotes.</title>
        <authorList>
            <person name="Spang A."/>
            <person name="Saw J.H."/>
            <person name="Jorgensen S.L."/>
            <person name="Zaremba-Niedzwiedzka K."/>
            <person name="Martijn J."/>
            <person name="Lind A.E."/>
            <person name="van Eijk R."/>
            <person name="Schleper C."/>
            <person name="Guy L."/>
            <person name="Ettema T.J."/>
        </authorList>
    </citation>
    <scope>NUCLEOTIDE SEQUENCE</scope>
</reference>
<organism evidence="2">
    <name type="scientific">marine sediment metagenome</name>
    <dbReference type="NCBI Taxonomy" id="412755"/>
    <lineage>
        <taxon>unclassified sequences</taxon>
        <taxon>metagenomes</taxon>
        <taxon>ecological metagenomes</taxon>
    </lineage>
</organism>
<comment type="caution">
    <text evidence="2">The sequence shown here is derived from an EMBL/GenBank/DDBJ whole genome shotgun (WGS) entry which is preliminary data.</text>
</comment>
<keyword evidence="1" id="KW-0812">Transmembrane</keyword>
<proteinExistence type="predicted"/>
<protein>
    <submittedName>
        <fullName evidence="2">Uncharacterized protein</fullName>
    </submittedName>
</protein>
<evidence type="ECO:0000256" key="1">
    <source>
        <dbReference type="SAM" id="Phobius"/>
    </source>
</evidence>
<dbReference type="AlphaFoldDB" id="A0A0F9QBS5"/>
<accession>A0A0F9QBS5</accession>